<evidence type="ECO:0000256" key="1">
    <source>
        <dbReference type="ARBA" id="ARBA00022468"/>
    </source>
</evidence>
<dbReference type="PANTHER" id="PTHR46395:SF1">
    <property type="entry name" value="ADP-RIBOSYLATION FACTOR GTPASE-ACTIVATING PROTEIN 1"/>
    <property type="match status" value="1"/>
</dbReference>
<dbReference type="InterPro" id="IPR001164">
    <property type="entry name" value="ArfGAP_dom"/>
</dbReference>
<dbReference type="Pfam" id="PF01412">
    <property type="entry name" value="ArfGap"/>
    <property type="match status" value="1"/>
</dbReference>
<comment type="caution">
    <text evidence="8">The sequence shown here is derived from an EMBL/GenBank/DDBJ whole genome shotgun (WGS) entry which is preliminary data.</text>
</comment>
<dbReference type="AlphaFoldDB" id="A0ABD2K9D8"/>
<feature type="region of interest" description="Disordered" evidence="6">
    <location>
        <begin position="377"/>
        <end position="450"/>
    </location>
</feature>
<evidence type="ECO:0000256" key="3">
    <source>
        <dbReference type="ARBA" id="ARBA00022771"/>
    </source>
</evidence>
<feature type="compositionally biased region" description="Polar residues" evidence="6">
    <location>
        <begin position="336"/>
        <end position="345"/>
    </location>
</feature>
<feature type="compositionally biased region" description="Polar residues" evidence="6">
    <location>
        <begin position="390"/>
        <end position="404"/>
    </location>
</feature>
<keyword evidence="2" id="KW-0479">Metal-binding</keyword>
<proteinExistence type="predicted"/>
<dbReference type="FunFam" id="1.10.220.150:FF:000014">
    <property type="entry name" value="ADP-ribosylation factor GTPase-activating protein"/>
    <property type="match status" value="1"/>
</dbReference>
<keyword evidence="9" id="KW-1185">Reference proteome</keyword>
<dbReference type="Proteomes" id="UP001620645">
    <property type="component" value="Unassembled WGS sequence"/>
</dbReference>
<evidence type="ECO:0000313" key="9">
    <source>
        <dbReference type="Proteomes" id="UP001620645"/>
    </source>
</evidence>
<feature type="region of interest" description="Disordered" evidence="6">
    <location>
        <begin position="318"/>
        <end position="352"/>
    </location>
</feature>
<evidence type="ECO:0000256" key="5">
    <source>
        <dbReference type="PROSITE-ProRule" id="PRU00288"/>
    </source>
</evidence>
<dbReference type="InterPro" id="IPR037278">
    <property type="entry name" value="ARFGAP/RecO"/>
</dbReference>
<dbReference type="GO" id="GO:0005096">
    <property type="term" value="F:GTPase activator activity"/>
    <property type="evidence" value="ECO:0007669"/>
    <property type="project" value="UniProtKB-KW"/>
</dbReference>
<protein>
    <recommendedName>
        <fullName evidence="7">Arf-GAP domain-containing protein</fullName>
    </recommendedName>
</protein>
<gene>
    <name evidence="8" type="ORF">niasHS_002995</name>
</gene>
<dbReference type="InterPro" id="IPR038508">
    <property type="entry name" value="ArfGAP_dom_sf"/>
</dbReference>
<name>A0ABD2K9D8_HETSC</name>
<dbReference type="Gene3D" id="1.10.220.150">
    <property type="entry name" value="Arf GTPase activating protein"/>
    <property type="match status" value="1"/>
</dbReference>
<dbReference type="PROSITE" id="PS50115">
    <property type="entry name" value="ARFGAP"/>
    <property type="match status" value="1"/>
</dbReference>
<dbReference type="PANTHER" id="PTHR46395">
    <property type="entry name" value="ADP-RIBOSYLATION FACTOR GTPASE-ACTIVATING PROTEIN 1"/>
    <property type="match status" value="1"/>
</dbReference>
<dbReference type="CDD" id="cd08830">
    <property type="entry name" value="ArfGap_ArfGap1"/>
    <property type="match status" value="1"/>
</dbReference>
<keyword evidence="1" id="KW-0343">GTPase activation</keyword>
<reference evidence="8 9" key="1">
    <citation type="submission" date="2024-10" db="EMBL/GenBank/DDBJ databases">
        <authorList>
            <person name="Kim D."/>
        </authorList>
    </citation>
    <scope>NUCLEOTIDE SEQUENCE [LARGE SCALE GENOMIC DNA]</scope>
    <source>
        <strain evidence="8">Taebaek</strain>
    </source>
</reference>
<feature type="compositionally biased region" description="Polar residues" evidence="6">
    <location>
        <begin position="413"/>
        <end position="422"/>
    </location>
</feature>
<accession>A0ABD2K9D8</accession>
<dbReference type="EMBL" id="JBICCN010000039">
    <property type="protein sequence ID" value="KAL3099540.1"/>
    <property type="molecule type" value="Genomic_DNA"/>
</dbReference>
<organism evidence="8 9">
    <name type="scientific">Heterodera schachtii</name>
    <name type="common">Sugarbeet cyst nematode worm</name>
    <name type="synonym">Tylenchus schachtii</name>
    <dbReference type="NCBI Taxonomy" id="97005"/>
    <lineage>
        <taxon>Eukaryota</taxon>
        <taxon>Metazoa</taxon>
        <taxon>Ecdysozoa</taxon>
        <taxon>Nematoda</taxon>
        <taxon>Chromadorea</taxon>
        <taxon>Rhabditida</taxon>
        <taxon>Tylenchina</taxon>
        <taxon>Tylenchomorpha</taxon>
        <taxon>Tylenchoidea</taxon>
        <taxon>Heteroderidae</taxon>
        <taxon>Heteroderinae</taxon>
        <taxon>Heterodera</taxon>
    </lineage>
</organism>
<dbReference type="GO" id="GO:0008270">
    <property type="term" value="F:zinc ion binding"/>
    <property type="evidence" value="ECO:0007669"/>
    <property type="project" value="UniProtKB-KW"/>
</dbReference>
<dbReference type="SUPFAM" id="SSF57863">
    <property type="entry name" value="ArfGap/RecO-like zinc finger"/>
    <property type="match status" value="1"/>
</dbReference>
<feature type="compositionally biased region" description="Basic and acidic residues" evidence="6">
    <location>
        <begin position="423"/>
        <end position="450"/>
    </location>
</feature>
<keyword evidence="3 5" id="KW-0863">Zinc-finger</keyword>
<feature type="domain" description="Arf-GAP" evidence="7">
    <location>
        <begin position="7"/>
        <end position="124"/>
    </location>
</feature>
<evidence type="ECO:0000259" key="7">
    <source>
        <dbReference type="PROSITE" id="PS50115"/>
    </source>
</evidence>
<feature type="compositionally biased region" description="Polar residues" evidence="6">
    <location>
        <begin position="180"/>
        <end position="195"/>
    </location>
</feature>
<sequence>MASPQTRKVLKELRPIDENNSCFECQAANPQWASVSYGIWICLDCSGKHRGLGVHISFVRSLTMDKWKDAELARMRAGGNAHAREFFESQPDFRPHWTIQEKYNSRAAALLRDKVATEADGRVWSYDTSPARNYQPTLLSNTAASGGGMKKNASAGSIGAGGRPTGGTMDEFFDGFQAAGAQSGTGNNASSSSRYTGFGNPAFQQQQKQAQGIGAVSGDELLSGALNSLTMGWSMLSKGATSAAGYAKELGSQTGTKAAELSGSVSTKINDGKLLGGFGTLLSSASEIGQKSLGGITSFVKSPSLQAFGVGQQQDKSLYETLGTPPPAVASATTTIGSSGQGNNDESTEFHRSTNNANKFDYESAWSTTDAVNDCGTGGGGSAKSKQRHQSVATAPHSSASAPNVHSLDNAKNAGQNCSSSNKKQEQMKKKKAVEEDKNDPDRENSARSD</sequence>
<dbReference type="SMART" id="SM00105">
    <property type="entry name" value="ArfGap"/>
    <property type="match status" value="1"/>
</dbReference>
<dbReference type="PRINTS" id="PR00405">
    <property type="entry name" value="REVINTRACTNG"/>
</dbReference>
<evidence type="ECO:0000256" key="2">
    <source>
        <dbReference type="ARBA" id="ARBA00022723"/>
    </source>
</evidence>
<evidence type="ECO:0000256" key="4">
    <source>
        <dbReference type="ARBA" id="ARBA00022833"/>
    </source>
</evidence>
<evidence type="ECO:0000256" key="6">
    <source>
        <dbReference type="SAM" id="MobiDB-lite"/>
    </source>
</evidence>
<evidence type="ECO:0000313" key="8">
    <source>
        <dbReference type="EMBL" id="KAL3099540.1"/>
    </source>
</evidence>
<keyword evidence="4" id="KW-0862">Zinc</keyword>
<feature type="region of interest" description="Disordered" evidence="6">
    <location>
        <begin position="178"/>
        <end position="211"/>
    </location>
</feature>